<dbReference type="InterPro" id="IPR035979">
    <property type="entry name" value="RBD_domain_sf"/>
</dbReference>
<feature type="compositionally biased region" description="Basic and acidic residues" evidence="2">
    <location>
        <begin position="1142"/>
        <end position="1168"/>
    </location>
</feature>
<dbReference type="SUPFAM" id="SSF54928">
    <property type="entry name" value="RNA-binding domain, RBD"/>
    <property type="match status" value="1"/>
</dbReference>
<dbReference type="Pfam" id="PF00076">
    <property type="entry name" value="RRM_1"/>
    <property type="match status" value="1"/>
</dbReference>
<keyword evidence="5" id="KW-1185">Reference proteome</keyword>
<evidence type="ECO:0000313" key="5">
    <source>
        <dbReference type="Proteomes" id="UP000250140"/>
    </source>
</evidence>
<feature type="compositionally biased region" description="Basic and acidic residues" evidence="2">
    <location>
        <begin position="1005"/>
        <end position="1017"/>
    </location>
</feature>
<gene>
    <name evidence="4" type="ORF">AOQ84DRAFT_442212</name>
</gene>
<feature type="compositionally biased region" description="Basic and acidic residues" evidence="2">
    <location>
        <begin position="1552"/>
        <end position="1565"/>
    </location>
</feature>
<dbReference type="Gene3D" id="3.30.70.330">
    <property type="match status" value="1"/>
</dbReference>
<feature type="compositionally biased region" description="Polar residues" evidence="2">
    <location>
        <begin position="1172"/>
        <end position="1186"/>
    </location>
</feature>
<protein>
    <recommendedName>
        <fullName evidence="3">RRM domain-containing protein</fullName>
    </recommendedName>
</protein>
<evidence type="ECO:0000259" key="3">
    <source>
        <dbReference type="PROSITE" id="PS50102"/>
    </source>
</evidence>
<feature type="region of interest" description="Disordered" evidence="2">
    <location>
        <begin position="906"/>
        <end position="925"/>
    </location>
</feature>
<feature type="compositionally biased region" description="Basic residues" evidence="2">
    <location>
        <begin position="1130"/>
        <end position="1141"/>
    </location>
</feature>
<feature type="domain" description="RRM" evidence="3">
    <location>
        <begin position="642"/>
        <end position="718"/>
    </location>
</feature>
<feature type="region of interest" description="Disordered" evidence="2">
    <location>
        <begin position="180"/>
        <end position="255"/>
    </location>
</feature>
<dbReference type="PROSITE" id="PS50102">
    <property type="entry name" value="RRM"/>
    <property type="match status" value="1"/>
</dbReference>
<keyword evidence="1" id="KW-0694">RNA-binding</keyword>
<feature type="compositionally biased region" description="Low complexity" evidence="2">
    <location>
        <begin position="1453"/>
        <end position="1462"/>
    </location>
</feature>
<feature type="compositionally biased region" description="Basic and acidic residues" evidence="2">
    <location>
        <begin position="1270"/>
        <end position="1281"/>
    </location>
</feature>
<dbReference type="OrthoDB" id="3800936at2759"/>
<feature type="compositionally biased region" description="Basic and acidic residues" evidence="2">
    <location>
        <begin position="878"/>
        <end position="895"/>
    </location>
</feature>
<sequence>MTLFSTNLGQREPRSLGSEPYLPPYPPVIVRSEKNAGVQDFAQRLITQFPAQCREIYPGAQIHDFFDSYDIHLDSAHFLVAVLQHIGALNIRAVTDFAVEWSLRNKHRLKEVCKLTYSSETAPLDIVDQIFTPAEIGFHGQPFLWHALNQMKRSLDKLYHQQMQAIEVNQDTSDTFENKAQTTQPALKNPLPDRPYTVEAPRITSDMNAVPQIAAAKRSRSAKNTQAPTIQSNLPKPHLRRTASAEAKPDLQGPIIARNAHIVSKNQKARSSPHPGISSVPETPVVHSAIHIRHPSLRQASTPYYSSPQGKAHQSSARYAENVGPHHASNDSTTHQASFVTPSPRCPAPVEIARVQEQMVGPMPAQNYRNATGAPLNAMGQQFIPNQLMQPQQFVAHMPYQTMVPNTTIMVGPPPDFRHVYNSNPTTVMQPISEMTNFQHFPPGPVIRHFQMTGVGPQDTLVSVPGHATGHSADRENRLYNPYGPTNPEFSQGPSRGRGRGKVSFSTQSGRGRKFSSGSYGRGGYGQYTGDRGPYQGSHRGPRQQDSSFSSTPHQQEHRKITMIHNQGTEPFPPFDASHQPPDLESTIFQVPGHNSLGSHPTGPRALNPMVLHDSGDYIMENLDPEQGCGKDWIGPSCEKVRCLWVHGISKGVTETAFKQFFEQSAGVPVLEVGIQEDKNRQCYAFVHFNSATEARKALQLNGAEFNGRALFVQVPQKFYTPPTFEKQWNQRQFNGYKNRRMSLPFFHGTRRDSAGIPSNHSNLPMAIQEATAWSFQNAKQYIANRSASSVPHINQREGRNSSFQHTSTSAILTSYSPQDARSGLLRPSVLENPTTRGSPELKRPKNKSTKSSPKKSKQAVKEGKNDAITLPTQQYDELDRANKEKSSEISKETSADSLTNLAEAADTVSGSMEERSLSDLTPTSARSQIFMEKAREDPAHNIQSDEQAGQANVVETSALPQKVLSNTTNSFGKGAFPHTPIKNCLRDENPAEYHTPDVEIASEDDQKQDASFHSAKESQSPKSDIEADAESFIEETIMPPKEVQNAPAQESDSEAEAETQKKEPVSELGTLKIDIADAETITSQNQQSVELPLDINKTLATPQLPPKPRVKQTESLHPFAKPKQQKQQQSKKKGSKKKGKGKEAELPKPKIAESSTSKEVKAAEPRMAEPTTFTEASASVGSSSVIEAGSLKGNDRENVQESKANVAKEEAPLEPPLEYEIDSTPSSKGKQEMEPTNGKDGSFSQLEEMMVGVVAPFPNPQDGPVISALKEHDESSTEDLRHMANQNAEIARIEGEKEKKRKAIAAKVAIPHIKLNSTRLPSATMKSDSAEARSPLTQITHITTSEDANFPGTDNKSTFMDIPALEPTKECARQQSPDSSSRSSILTEQEVYEANVEIASTIQGSSNAMPPNNPNDYIQSGEVVVSLSAEAPSFAMPITTSHGRSVDQLMDPSQPLSQPPVKSKKSKKKKNKPVATQGGCILDAKTTPGPNAEQAEETPSTSAVDDGIEFGEQKIMIDSMTKGRKSSISYYDKTYLEEVSPKARRTSQSADKGKGKAHGAREEVTASSQNPKVDRSAELGKLYEELTAELSCQDLFDPESTERKHSIAKVQMLRVAIDAGQEANTNSRSRGLDPETVKAVIGYGMTGDDTSKRLHTSKQLQGPKTPPVSFVKHYYNVKENEYIGKLVLGKSIDSEESGAEESELPITPPSFREVKQIVSPPQKFQGALYDEGLSSGAFASSRPNMPDLWDKLV</sequence>
<proteinExistence type="predicted"/>
<feature type="compositionally biased region" description="Polar residues" evidence="2">
    <location>
        <begin position="1081"/>
        <end position="1090"/>
    </location>
</feature>
<feature type="region of interest" description="Disordered" evidence="2">
    <location>
        <begin position="1"/>
        <end position="20"/>
    </location>
</feature>
<feature type="region of interest" description="Disordered" evidence="2">
    <location>
        <begin position="1540"/>
        <end position="1576"/>
    </location>
</feature>
<dbReference type="InterPro" id="IPR012677">
    <property type="entry name" value="Nucleotide-bd_a/b_plait_sf"/>
</dbReference>
<evidence type="ECO:0000256" key="2">
    <source>
        <dbReference type="SAM" id="MobiDB-lite"/>
    </source>
</evidence>
<feature type="compositionally biased region" description="Polar residues" evidence="2">
    <location>
        <begin position="544"/>
        <end position="554"/>
    </location>
</feature>
<dbReference type="Proteomes" id="UP000250140">
    <property type="component" value="Unassembled WGS sequence"/>
</dbReference>
<dbReference type="SMART" id="SM00360">
    <property type="entry name" value="RRM"/>
    <property type="match status" value="1"/>
</dbReference>
<dbReference type="PANTHER" id="PTHR15241">
    <property type="entry name" value="TRANSFORMER-2-RELATED"/>
    <property type="match status" value="1"/>
</dbReference>
<feature type="region of interest" description="Disordered" evidence="2">
    <location>
        <begin position="1445"/>
        <end position="1508"/>
    </location>
</feature>
<evidence type="ECO:0000256" key="1">
    <source>
        <dbReference type="PROSITE-ProRule" id="PRU00176"/>
    </source>
</evidence>
<name>A0A8E2ESS7_9PEZI</name>
<feature type="compositionally biased region" description="Polar residues" evidence="2">
    <location>
        <begin position="330"/>
        <end position="341"/>
    </location>
</feature>
<feature type="region of interest" description="Disordered" evidence="2">
    <location>
        <begin position="1256"/>
        <end position="1281"/>
    </location>
</feature>
<feature type="compositionally biased region" description="Basic residues" evidence="2">
    <location>
        <begin position="845"/>
        <end position="859"/>
    </location>
</feature>
<feature type="compositionally biased region" description="Basic and acidic residues" evidence="2">
    <location>
        <begin position="1194"/>
        <end position="1212"/>
    </location>
</feature>
<feature type="compositionally biased region" description="Basic residues" evidence="2">
    <location>
        <begin position="1463"/>
        <end position="1473"/>
    </location>
</feature>
<feature type="region of interest" description="Disordered" evidence="2">
    <location>
        <begin position="815"/>
        <end position="899"/>
    </location>
</feature>
<dbReference type="PANTHER" id="PTHR15241:SF304">
    <property type="entry name" value="RRM DOMAIN-CONTAINING PROTEIN"/>
    <property type="match status" value="1"/>
</dbReference>
<feature type="compositionally biased region" description="Basic and acidic residues" evidence="2">
    <location>
        <begin position="985"/>
        <end position="998"/>
    </location>
</feature>
<dbReference type="EMBL" id="KV750564">
    <property type="protein sequence ID" value="OCL04227.1"/>
    <property type="molecule type" value="Genomic_DNA"/>
</dbReference>
<accession>A0A8E2ESS7</accession>
<reference evidence="4 5" key="1">
    <citation type="journal article" date="2016" name="Nat. Commun.">
        <title>Ectomycorrhizal ecology is imprinted in the genome of the dominant symbiotic fungus Cenococcum geophilum.</title>
        <authorList>
            <consortium name="DOE Joint Genome Institute"/>
            <person name="Peter M."/>
            <person name="Kohler A."/>
            <person name="Ohm R.A."/>
            <person name="Kuo A."/>
            <person name="Krutzmann J."/>
            <person name="Morin E."/>
            <person name="Arend M."/>
            <person name="Barry K.W."/>
            <person name="Binder M."/>
            <person name="Choi C."/>
            <person name="Clum A."/>
            <person name="Copeland A."/>
            <person name="Grisel N."/>
            <person name="Haridas S."/>
            <person name="Kipfer T."/>
            <person name="LaButti K."/>
            <person name="Lindquist E."/>
            <person name="Lipzen A."/>
            <person name="Maire R."/>
            <person name="Meier B."/>
            <person name="Mihaltcheva S."/>
            <person name="Molinier V."/>
            <person name="Murat C."/>
            <person name="Poggeler S."/>
            <person name="Quandt C.A."/>
            <person name="Sperisen C."/>
            <person name="Tritt A."/>
            <person name="Tisserant E."/>
            <person name="Crous P.W."/>
            <person name="Henrissat B."/>
            <person name="Nehls U."/>
            <person name="Egli S."/>
            <person name="Spatafora J.W."/>
            <person name="Grigoriev I.V."/>
            <person name="Martin F.M."/>
        </authorList>
    </citation>
    <scope>NUCLEOTIDE SEQUENCE [LARGE SCALE GENOMIC DNA]</scope>
    <source>
        <strain evidence="4 5">CBS 207.34</strain>
    </source>
</reference>
<feature type="compositionally biased region" description="Polar residues" evidence="2">
    <location>
        <begin position="222"/>
        <end position="234"/>
    </location>
</feature>
<feature type="region of interest" description="Disordered" evidence="2">
    <location>
        <begin position="322"/>
        <end position="342"/>
    </location>
</feature>
<feature type="region of interest" description="Disordered" evidence="2">
    <location>
        <begin position="969"/>
        <end position="1243"/>
    </location>
</feature>
<dbReference type="CDD" id="cd00590">
    <property type="entry name" value="RRM_SF"/>
    <property type="match status" value="1"/>
</dbReference>
<dbReference type="InterPro" id="IPR000504">
    <property type="entry name" value="RRM_dom"/>
</dbReference>
<organism evidence="4 5">
    <name type="scientific">Glonium stellatum</name>
    <dbReference type="NCBI Taxonomy" id="574774"/>
    <lineage>
        <taxon>Eukaryota</taxon>
        <taxon>Fungi</taxon>
        <taxon>Dikarya</taxon>
        <taxon>Ascomycota</taxon>
        <taxon>Pezizomycotina</taxon>
        <taxon>Dothideomycetes</taxon>
        <taxon>Pleosporomycetidae</taxon>
        <taxon>Gloniales</taxon>
        <taxon>Gloniaceae</taxon>
        <taxon>Glonium</taxon>
    </lineage>
</organism>
<dbReference type="GO" id="GO:0003723">
    <property type="term" value="F:RNA binding"/>
    <property type="evidence" value="ECO:0007669"/>
    <property type="project" value="UniProtKB-UniRule"/>
</dbReference>
<feature type="region of interest" description="Disordered" evidence="2">
    <location>
        <begin position="464"/>
        <end position="559"/>
    </location>
</feature>
<evidence type="ECO:0000313" key="4">
    <source>
        <dbReference type="EMBL" id="OCL04227.1"/>
    </source>
</evidence>